<keyword evidence="1" id="KW-1133">Transmembrane helix</keyword>
<name>A0ABZ2EJY0_9BACT</name>
<evidence type="ECO:0000313" key="2">
    <source>
        <dbReference type="EMBL" id="WWC83597.1"/>
    </source>
</evidence>
<dbReference type="EMBL" id="CP144143">
    <property type="protein sequence ID" value="WWC83597.1"/>
    <property type="molecule type" value="Genomic_DNA"/>
</dbReference>
<organism evidence="2 3">
    <name type="scientific">Mycovorax composti</name>
    <dbReference type="NCBI Taxonomy" id="2962693"/>
    <lineage>
        <taxon>Bacteria</taxon>
        <taxon>Pseudomonadati</taxon>
        <taxon>Bacteroidota</taxon>
        <taxon>Chitinophagia</taxon>
        <taxon>Chitinophagales</taxon>
        <taxon>Chitinophagaceae</taxon>
        <taxon>Mycovorax</taxon>
    </lineage>
</organism>
<feature type="transmembrane region" description="Helical" evidence="1">
    <location>
        <begin position="14"/>
        <end position="30"/>
    </location>
</feature>
<protein>
    <submittedName>
        <fullName evidence="2">Uncharacterized protein</fullName>
    </submittedName>
</protein>
<keyword evidence="1" id="KW-0472">Membrane</keyword>
<feature type="transmembrane region" description="Helical" evidence="1">
    <location>
        <begin position="37"/>
        <end position="54"/>
    </location>
</feature>
<reference evidence="3" key="1">
    <citation type="submission" date="2024-01" db="EMBL/GenBank/DDBJ databases">
        <title>Mycovorax composti gen. nov. sp. nov., a member of the family Chitinophagaceae isolated from button mushroom compost.</title>
        <authorList>
            <person name="Thai M."/>
            <person name="Bell T.L."/>
            <person name="Kertesz M.A."/>
        </authorList>
    </citation>
    <scope>NUCLEOTIDE SEQUENCE [LARGE SCALE GENOMIC DNA]</scope>
    <source>
        <strain evidence="3">C216</strain>
    </source>
</reference>
<dbReference type="Proteomes" id="UP001321305">
    <property type="component" value="Chromosome"/>
</dbReference>
<evidence type="ECO:0000313" key="3">
    <source>
        <dbReference type="Proteomes" id="UP001321305"/>
    </source>
</evidence>
<keyword evidence="1" id="KW-0812">Transmembrane</keyword>
<keyword evidence="3" id="KW-1185">Reference proteome</keyword>
<proteinExistence type="predicted"/>
<gene>
    <name evidence="2" type="ORF">PIECOFPK_01319</name>
</gene>
<accession>A0ABZ2EJY0</accession>
<evidence type="ECO:0000256" key="1">
    <source>
        <dbReference type="SAM" id="Phobius"/>
    </source>
</evidence>
<sequence length="60" mass="7066">MFVQYFCKYFSDHVFGHIIVCVLIFFVSNIKAPSIEVLIITVSVVWFQCYFVRLRDAVDV</sequence>